<dbReference type="Gene3D" id="2.40.50.100">
    <property type="match status" value="1"/>
</dbReference>
<dbReference type="eggNOG" id="COG0845">
    <property type="taxonomic scope" value="Bacteria"/>
</dbReference>
<keyword evidence="2" id="KW-0732">Signal</keyword>
<dbReference type="EMBL" id="BAET01000028">
    <property type="protein sequence ID" value="GAB56431.1"/>
    <property type="molecule type" value="Genomic_DNA"/>
</dbReference>
<evidence type="ECO:0000259" key="3">
    <source>
        <dbReference type="Pfam" id="PF25954"/>
    </source>
</evidence>
<dbReference type="InterPro" id="IPR058792">
    <property type="entry name" value="Beta-barrel_RND_2"/>
</dbReference>
<organism evidence="6 7">
    <name type="scientific">Glaciecola punicea ACAM 611</name>
    <dbReference type="NCBI Taxonomy" id="1121923"/>
    <lineage>
        <taxon>Bacteria</taxon>
        <taxon>Pseudomonadati</taxon>
        <taxon>Pseudomonadota</taxon>
        <taxon>Gammaproteobacteria</taxon>
        <taxon>Alteromonadales</taxon>
        <taxon>Alteromonadaceae</taxon>
        <taxon>Glaciecola</taxon>
    </lineage>
</organism>
<reference evidence="6 7" key="1">
    <citation type="journal article" date="2012" name="J. Bacteriol.">
        <title>Genome sequence of proteorhodopsin-containing sea ice bacterium Glaciecola punicea ACAM 611T.</title>
        <authorList>
            <person name="Qin Q.-L."/>
            <person name="Xie B.-B."/>
            <person name="Shu Y.-L."/>
            <person name="Rong J.-C."/>
            <person name="Zhao D.-L."/>
            <person name="Zhang X.-Y."/>
            <person name="Chen X.-L."/>
            <person name="Zhou B.-C."/>
            <person name="Zhanga Y.-Z."/>
        </authorList>
    </citation>
    <scope>NUCLEOTIDE SEQUENCE [LARGE SCALE GENOMIC DNA]</scope>
    <source>
        <strain evidence="6 7">ACAM 611</strain>
    </source>
</reference>
<dbReference type="NCBIfam" id="TIGR01730">
    <property type="entry name" value="RND_mfp"/>
    <property type="match status" value="1"/>
</dbReference>
<feature type="domain" description="CzcB-like barrel-sandwich hybrid" evidence="5">
    <location>
        <begin position="65"/>
        <end position="192"/>
    </location>
</feature>
<comment type="similarity">
    <text evidence="1">Belongs to the membrane fusion protein (MFP) (TC 8.A.1) family.</text>
</comment>
<reference evidence="6 7" key="2">
    <citation type="journal article" date="2017" name="Antonie Van Leeuwenhoek">
        <title>Rhizobium rhizosphaerae sp. nov., a novel species isolated from rice rhizosphere.</title>
        <authorList>
            <person name="Zhao J.J."/>
            <person name="Zhang J."/>
            <person name="Zhang R.J."/>
            <person name="Zhang C.W."/>
            <person name="Yin H.Q."/>
            <person name="Zhang X.X."/>
        </authorList>
    </citation>
    <scope>NUCLEOTIDE SEQUENCE [LARGE SCALE GENOMIC DNA]</scope>
    <source>
        <strain evidence="6 7">ACAM 611</strain>
    </source>
</reference>
<dbReference type="Pfam" id="PF25954">
    <property type="entry name" value="Beta-barrel_RND_2"/>
    <property type="match status" value="1"/>
</dbReference>
<dbReference type="PANTHER" id="PTHR30469:SF16">
    <property type="entry name" value="HAE1 FAMILY EFFLUX PUMP MFP COMPONENT"/>
    <property type="match status" value="1"/>
</dbReference>
<gene>
    <name evidence="6" type="ORF">GPUN_2316</name>
</gene>
<feature type="signal peptide" evidence="2">
    <location>
        <begin position="1"/>
        <end position="28"/>
    </location>
</feature>
<dbReference type="PANTHER" id="PTHR30469">
    <property type="entry name" value="MULTIDRUG RESISTANCE PROTEIN MDTA"/>
    <property type="match status" value="1"/>
</dbReference>
<feature type="domain" description="CusB-like beta-barrel" evidence="3">
    <location>
        <begin position="198"/>
        <end position="270"/>
    </location>
</feature>
<name>H5TDQ4_9ALTE</name>
<protein>
    <submittedName>
        <fullName evidence="6">RND family efflux system membrane fusion protein</fullName>
    </submittedName>
</protein>
<evidence type="ECO:0000259" key="5">
    <source>
        <dbReference type="Pfam" id="PF25973"/>
    </source>
</evidence>
<dbReference type="GO" id="GO:1990281">
    <property type="term" value="C:efflux pump complex"/>
    <property type="evidence" value="ECO:0007669"/>
    <property type="project" value="TreeGrafter"/>
</dbReference>
<evidence type="ECO:0000259" key="4">
    <source>
        <dbReference type="Pfam" id="PF25967"/>
    </source>
</evidence>
<dbReference type="Pfam" id="PF25967">
    <property type="entry name" value="RND-MFP_C"/>
    <property type="match status" value="1"/>
</dbReference>
<feature type="chain" id="PRO_5003598192" evidence="2">
    <location>
        <begin position="29"/>
        <end position="368"/>
    </location>
</feature>
<dbReference type="STRING" id="56804.BAE46_05430"/>
<dbReference type="InterPro" id="IPR006143">
    <property type="entry name" value="RND_pump_MFP"/>
</dbReference>
<comment type="caution">
    <text evidence="6">The sequence shown here is derived from an EMBL/GenBank/DDBJ whole genome shotgun (WGS) entry which is preliminary data.</text>
</comment>
<dbReference type="Gene3D" id="2.40.30.170">
    <property type="match status" value="1"/>
</dbReference>
<dbReference type="Pfam" id="PF25973">
    <property type="entry name" value="BSH_CzcB"/>
    <property type="match status" value="1"/>
</dbReference>
<evidence type="ECO:0000256" key="1">
    <source>
        <dbReference type="ARBA" id="ARBA00009477"/>
    </source>
</evidence>
<keyword evidence="7" id="KW-1185">Reference proteome</keyword>
<dbReference type="GO" id="GO:0015562">
    <property type="term" value="F:efflux transmembrane transporter activity"/>
    <property type="evidence" value="ECO:0007669"/>
    <property type="project" value="TreeGrafter"/>
</dbReference>
<dbReference type="RefSeq" id="WP_006006558.1">
    <property type="nucleotide sequence ID" value="NZ_BAET01000028.1"/>
</dbReference>
<dbReference type="OrthoDB" id="9806939at2"/>
<evidence type="ECO:0000313" key="6">
    <source>
        <dbReference type="EMBL" id="GAB56431.1"/>
    </source>
</evidence>
<proteinExistence type="inferred from homology"/>
<dbReference type="SUPFAM" id="SSF111369">
    <property type="entry name" value="HlyD-like secretion proteins"/>
    <property type="match status" value="1"/>
</dbReference>
<feature type="domain" description="Multidrug resistance protein MdtA-like C-terminal permuted SH3" evidence="4">
    <location>
        <begin position="277"/>
        <end position="334"/>
    </location>
</feature>
<sequence>MSTTRFLSPLFGTILALAFFLLSPQASAQWGAGGDRPKLVVVERLSFEYETTNIEAVGTAQAKRSVIIFPSVSDAVTSVNFVPGQSVKKGDVLISIDSRLQEIDMKRTLIQLQSAQRNFSRVQQSVEKGAVTQLELDDAKTTLKLAEVAYEEAKENKEDRLVRAPFSGVVGFTDVEVGDRISQQTQITTIDDRESLLVNFAAPELAVAYLMEKPDVSLQPWTDRNTNLKAKISELDSRVNTQDRTIRVRALLENEFDQYRPGMSFRVTLSVRGQRYVAIPEAALSWGANGAFVWLAHENKSKRVQVSVQQRLRGRILVSGDLSDGEILIVEGIQSLRDGQMLNIQNPRDIGLPDANVSNASAEQEAAG</sequence>
<evidence type="ECO:0000313" key="7">
    <source>
        <dbReference type="Proteomes" id="UP000053586"/>
    </source>
</evidence>
<evidence type="ECO:0000256" key="2">
    <source>
        <dbReference type="SAM" id="SignalP"/>
    </source>
</evidence>
<dbReference type="Gene3D" id="2.40.420.20">
    <property type="match status" value="1"/>
</dbReference>
<dbReference type="Gene3D" id="1.10.287.470">
    <property type="entry name" value="Helix hairpin bin"/>
    <property type="match status" value="1"/>
</dbReference>
<dbReference type="AlphaFoldDB" id="H5TDQ4"/>
<dbReference type="Proteomes" id="UP000053586">
    <property type="component" value="Unassembled WGS sequence"/>
</dbReference>
<accession>H5TDQ4</accession>
<dbReference type="InterPro" id="IPR058647">
    <property type="entry name" value="BSH_CzcB-like"/>
</dbReference>
<dbReference type="InterPro" id="IPR058627">
    <property type="entry name" value="MdtA-like_C"/>
</dbReference>